<proteinExistence type="predicted"/>
<keyword evidence="2" id="KW-1185">Reference proteome</keyword>
<accession>A0A6P8Q1D8</accession>
<dbReference type="RefSeq" id="XP_033788725.1">
    <property type="nucleotide sequence ID" value="XM_033932834.1"/>
</dbReference>
<dbReference type="OrthoDB" id="6092352at2759"/>
<dbReference type="AlphaFoldDB" id="A0A6P8Q1D8"/>
<dbReference type="InParanoid" id="A0A6P8Q1D8"/>
<evidence type="ECO:0000256" key="1">
    <source>
        <dbReference type="SAM" id="MobiDB-lite"/>
    </source>
</evidence>
<protein>
    <submittedName>
        <fullName evidence="3">Uncharacterized protein LOC117354870</fullName>
    </submittedName>
</protein>
<dbReference type="Proteomes" id="UP000515159">
    <property type="component" value="Chromosome 2"/>
</dbReference>
<evidence type="ECO:0000313" key="2">
    <source>
        <dbReference type="Proteomes" id="UP000515159"/>
    </source>
</evidence>
<reference evidence="3" key="1">
    <citation type="submission" date="2025-08" db="UniProtKB">
        <authorList>
            <consortium name="RefSeq"/>
        </authorList>
    </citation>
    <scope>IDENTIFICATION</scope>
</reference>
<sequence length="391" mass="43960">MCNRAHKSCPDVNFGIGEKIRASQLLQQQEVATAGVASAGISSRSQQLPCQQRESATGVSLSLSVAGVGSRSQPLPCHFGQRSRLFGLPWRDCRAPEMAVLQFLWWGLEDRSCGNFRPYQCVGQLILDNQELLSRCLSPEKQEGLTVGYIPGLFSKHCHPTYRDGYQHIKNYRNELQKIHNAVASNQGLSSCLTVQKVDVPLSQRKSPRGLSQEETKSLSGKQEKSSSLKETLSNFLETEPDDPEEREQLRIYHRNHEYILEKLQVIFMLLCGITSMKAVDLKTLKPLSQEQVKIFTKDILIGKKSICYFVPPPSYIKKTSHYSEGPALEDLQFITPENTWESLLNEKALCFRKSGFTSSILSTISNLLTYSSTASVILGSPFFMLQYIKK</sequence>
<organism evidence="2 3">
    <name type="scientific">Geotrypetes seraphini</name>
    <name type="common">Gaboon caecilian</name>
    <name type="synonym">Caecilia seraphini</name>
    <dbReference type="NCBI Taxonomy" id="260995"/>
    <lineage>
        <taxon>Eukaryota</taxon>
        <taxon>Metazoa</taxon>
        <taxon>Chordata</taxon>
        <taxon>Craniata</taxon>
        <taxon>Vertebrata</taxon>
        <taxon>Euteleostomi</taxon>
        <taxon>Amphibia</taxon>
        <taxon>Gymnophiona</taxon>
        <taxon>Geotrypetes</taxon>
    </lineage>
</organism>
<name>A0A6P8Q1D8_GEOSA</name>
<feature type="compositionally biased region" description="Basic and acidic residues" evidence="1">
    <location>
        <begin position="212"/>
        <end position="228"/>
    </location>
</feature>
<evidence type="ECO:0000313" key="3">
    <source>
        <dbReference type="RefSeq" id="XP_033788725.1"/>
    </source>
</evidence>
<feature type="region of interest" description="Disordered" evidence="1">
    <location>
        <begin position="204"/>
        <end position="246"/>
    </location>
</feature>
<gene>
    <name evidence="3" type="primary">LOC117354870</name>
</gene>
<dbReference type="KEGG" id="gsh:117354870"/>
<dbReference type="GeneID" id="117354870"/>